<proteinExistence type="predicted"/>
<dbReference type="Proteomes" id="UP000039865">
    <property type="component" value="Unassembled WGS sequence"/>
</dbReference>
<accession>A0A078ADK3</accession>
<dbReference type="EMBL" id="CCKQ01008863">
    <property type="protein sequence ID" value="CDW80325.1"/>
    <property type="molecule type" value="Genomic_DNA"/>
</dbReference>
<name>A0A078ADK3_STYLE</name>
<gene>
    <name evidence="1" type="primary">Contig10007.g10697</name>
    <name evidence="1" type="ORF">STYLEM_9322</name>
</gene>
<dbReference type="InParanoid" id="A0A078ADK3"/>
<protein>
    <recommendedName>
        <fullName evidence="3">N-acetyltransferase domain-containing protein</fullName>
    </recommendedName>
</protein>
<sequence length="221" mass="25850">MEKKITQDNIVIRKLKSVEEMDQAMMMRFNELKSQPYYKNLEEFYDTELEAGRNMFKNGQAWGAFNENGEVVAFSLAFDLTFEPYTTSKKLLRATEKLKSMREHSRKILNSKPGEYCYVGYAVARSDYRRSNLLTRIAPLLNFYLLQNFGFKNLVAIAVSREGFLWTKNFGFKTLKCFGTWGENDKNEYYNGGEIKEGMTFQVLLIYNLDKEKDSIRNAKL</sequence>
<dbReference type="AlphaFoldDB" id="A0A078ADK3"/>
<keyword evidence="2" id="KW-1185">Reference proteome</keyword>
<evidence type="ECO:0008006" key="3">
    <source>
        <dbReference type="Google" id="ProtNLM"/>
    </source>
</evidence>
<evidence type="ECO:0000313" key="2">
    <source>
        <dbReference type="Proteomes" id="UP000039865"/>
    </source>
</evidence>
<dbReference type="Gene3D" id="3.40.630.30">
    <property type="match status" value="1"/>
</dbReference>
<evidence type="ECO:0000313" key="1">
    <source>
        <dbReference type="EMBL" id="CDW80325.1"/>
    </source>
</evidence>
<organism evidence="1 2">
    <name type="scientific">Stylonychia lemnae</name>
    <name type="common">Ciliate</name>
    <dbReference type="NCBI Taxonomy" id="5949"/>
    <lineage>
        <taxon>Eukaryota</taxon>
        <taxon>Sar</taxon>
        <taxon>Alveolata</taxon>
        <taxon>Ciliophora</taxon>
        <taxon>Intramacronucleata</taxon>
        <taxon>Spirotrichea</taxon>
        <taxon>Stichotrichia</taxon>
        <taxon>Sporadotrichida</taxon>
        <taxon>Oxytrichidae</taxon>
        <taxon>Stylonychinae</taxon>
        <taxon>Stylonychia</taxon>
    </lineage>
</organism>
<reference evidence="1 2" key="1">
    <citation type="submission" date="2014-06" db="EMBL/GenBank/DDBJ databases">
        <authorList>
            <person name="Swart Estienne"/>
        </authorList>
    </citation>
    <scope>NUCLEOTIDE SEQUENCE [LARGE SCALE GENOMIC DNA]</scope>
    <source>
        <strain evidence="1 2">130c</strain>
    </source>
</reference>